<evidence type="ECO:0000256" key="2">
    <source>
        <dbReference type="ARBA" id="ARBA00004922"/>
    </source>
</evidence>
<dbReference type="Pfam" id="PF05686">
    <property type="entry name" value="Glyco_transf_90"/>
    <property type="match status" value="1"/>
</dbReference>
<evidence type="ECO:0000256" key="6">
    <source>
        <dbReference type="ARBA" id="ARBA00045690"/>
    </source>
</evidence>
<gene>
    <name evidence="8" type="ORF">Pcinc_027579</name>
</gene>
<keyword evidence="9" id="KW-1185">Reference proteome</keyword>
<dbReference type="AlphaFoldDB" id="A0AAE1F5P4"/>
<dbReference type="GO" id="GO:0006493">
    <property type="term" value="P:protein O-linked glycosylation"/>
    <property type="evidence" value="ECO:0007669"/>
    <property type="project" value="TreeGrafter"/>
</dbReference>
<sequence>MSRRHRGSPMPSFSVASVDASLTTHNSQAELVVGFYRQQKCVAKCLRMRVDVAVFLILCQQLPGSEEVEPETCSQKSSECNQWHTNKYSEASNKWGPYINKIEEAVSSYKSCEPEKCNCHYPLIKKDLAVFQDGISKQSIQAARERGTLYQIIDHKLYREEECAFPSRCNGIEHFILKIVDQLPDLEMVVNSRDWPQVNTRFGQKIPVFSFSKTKEFLDITYPAWTFWEGGPAISLYPTGLGRWDQHRKSIQTMAQQWPWHSKLPKAFFRGSRTSSERDSLVYLSREQPDLVDAAYTKNQAYKSEADTLYAPPAAEISLEEHCKYKYLFNFRGVAASFRYKHLFLCGSLVFHVGDEWIEFFYPKMKPWVHYIPVQPKTSKDEIRELLEFSQANDELVSQVAERGYQFIRDHLRMKDVVCYWRRLLRSYAELLQYDVQRNSQLIEIPKK</sequence>
<reference evidence="8" key="1">
    <citation type="submission" date="2023-10" db="EMBL/GenBank/DDBJ databases">
        <title>Genome assemblies of two species of porcelain crab, Petrolisthes cinctipes and Petrolisthes manimaculis (Anomura: Porcellanidae).</title>
        <authorList>
            <person name="Angst P."/>
        </authorList>
    </citation>
    <scope>NUCLEOTIDE SEQUENCE</scope>
    <source>
        <strain evidence="8">PB745_01</strain>
        <tissue evidence="8">Gill</tissue>
    </source>
</reference>
<dbReference type="GO" id="GO:0035251">
    <property type="term" value="F:UDP-glucosyltransferase activity"/>
    <property type="evidence" value="ECO:0007669"/>
    <property type="project" value="TreeGrafter"/>
</dbReference>
<dbReference type="PANTHER" id="PTHR12203:SF35">
    <property type="entry name" value="PROTEIN O-GLUCOSYLTRANSFERASE 1"/>
    <property type="match status" value="1"/>
</dbReference>
<keyword evidence="4" id="KW-0328">Glycosyltransferase</keyword>
<feature type="domain" description="Glycosyl transferase CAP10" evidence="7">
    <location>
        <begin position="182"/>
        <end position="435"/>
    </location>
</feature>
<dbReference type="EMBL" id="JAWQEG010003313">
    <property type="protein sequence ID" value="KAK3866913.1"/>
    <property type="molecule type" value="Genomic_DNA"/>
</dbReference>
<comment type="function">
    <text evidence="6">Protein O-glucosyltransferase. Catalyzes the reaction that attaches glucose through an O-glycosidic linkage to a conserved serine residue found in the consensus sequence C-X-S-X-[PA]-C in epidermal growth factor-like repeats. Regulates Notch signaling by glucosylating Notch in the ER, glucosylation is required for the correct folding and cleavage of Notch.</text>
</comment>
<dbReference type="GO" id="GO:0035252">
    <property type="term" value="F:UDP-xylosyltransferase activity"/>
    <property type="evidence" value="ECO:0007669"/>
    <property type="project" value="TreeGrafter"/>
</dbReference>
<evidence type="ECO:0000256" key="4">
    <source>
        <dbReference type="ARBA" id="ARBA00022676"/>
    </source>
</evidence>
<proteinExistence type="inferred from homology"/>
<evidence type="ECO:0000313" key="8">
    <source>
        <dbReference type="EMBL" id="KAK3866913.1"/>
    </source>
</evidence>
<dbReference type="InterPro" id="IPR051091">
    <property type="entry name" value="O-Glucosyltr/Glycosyltrsf_90"/>
</dbReference>
<dbReference type="SMART" id="SM00672">
    <property type="entry name" value="CAP10"/>
    <property type="match status" value="1"/>
</dbReference>
<evidence type="ECO:0000256" key="1">
    <source>
        <dbReference type="ARBA" id="ARBA00004319"/>
    </source>
</evidence>
<dbReference type="Proteomes" id="UP001286313">
    <property type="component" value="Unassembled WGS sequence"/>
</dbReference>
<dbReference type="GO" id="GO:0045747">
    <property type="term" value="P:positive regulation of Notch signaling pathway"/>
    <property type="evidence" value="ECO:0007669"/>
    <property type="project" value="TreeGrafter"/>
</dbReference>
<dbReference type="GO" id="GO:0005788">
    <property type="term" value="C:endoplasmic reticulum lumen"/>
    <property type="evidence" value="ECO:0007669"/>
    <property type="project" value="UniProtKB-SubCell"/>
</dbReference>
<protein>
    <recommendedName>
        <fullName evidence="7">Glycosyl transferase CAP10 domain-containing protein</fullName>
    </recommendedName>
</protein>
<evidence type="ECO:0000256" key="3">
    <source>
        <dbReference type="ARBA" id="ARBA00010118"/>
    </source>
</evidence>
<evidence type="ECO:0000313" key="9">
    <source>
        <dbReference type="Proteomes" id="UP001286313"/>
    </source>
</evidence>
<dbReference type="InterPro" id="IPR006598">
    <property type="entry name" value="CAP10"/>
</dbReference>
<dbReference type="PANTHER" id="PTHR12203">
    <property type="entry name" value="KDEL LYS-ASP-GLU-LEU CONTAINING - RELATED"/>
    <property type="match status" value="1"/>
</dbReference>
<evidence type="ECO:0000256" key="5">
    <source>
        <dbReference type="ARBA" id="ARBA00022679"/>
    </source>
</evidence>
<organism evidence="8 9">
    <name type="scientific">Petrolisthes cinctipes</name>
    <name type="common">Flat porcelain crab</name>
    <dbReference type="NCBI Taxonomy" id="88211"/>
    <lineage>
        <taxon>Eukaryota</taxon>
        <taxon>Metazoa</taxon>
        <taxon>Ecdysozoa</taxon>
        <taxon>Arthropoda</taxon>
        <taxon>Crustacea</taxon>
        <taxon>Multicrustacea</taxon>
        <taxon>Malacostraca</taxon>
        <taxon>Eumalacostraca</taxon>
        <taxon>Eucarida</taxon>
        <taxon>Decapoda</taxon>
        <taxon>Pleocyemata</taxon>
        <taxon>Anomura</taxon>
        <taxon>Galatheoidea</taxon>
        <taxon>Porcellanidae</taxon>
        <taxon>Petrolisthes</taxon>
    </lineage>
</organism>
<keyword evidence="5" id="KW-0808">Transferase</keyword>
<comment type="caution">
    <text evidence="8">The sequence shown here is derived from an EMBL/GenBank/DDBJ whole genome shotgun (WGS) entry which is preliminary data.</text>
</comment>
<comment type="pathway">
    <text evidence="2">Protein modification; protein glycosylation.</text>
</comment>
<accession>A0AAE1F5P4</accession>
<comment type="subcellular location">
    <subcellularLocation>
        <location evidence="1">Endoplasmic reticulum lumen</location>
    </subcellularLocation>
</comment>
<evidence type="ECO:0000259" key="7">
    <source>
        <dbReference type="SMART" id="SM00672"/>
    </source>
</evidence>
<comment type="similarity">
    <text evidence="3">Belongs to the glycosyltransferase 90 family.</text>
</comment>
<name>A0AAE1F5P4_PETCI</name>